<keyword evidence="4 11" id="KW-0812">Transmembrane</keyword>
<evidence type="ECO:0000313" key="15">
    <source>
        <dbReference type="Proteomes" id="UP000825935"/>
    </source>
</evidence>
<dbReference type="InterPro" id="IPR006639">
    <property type="entry name" value="Preselin/SPP"/>
</dbReference>
<evidence type="ECO:0000256" key="7">
    <source>
        <dbReference type="ARBA" id="ARBA00022801"/>
    </source>
</evidence>
<dbReference type="GO" id="GO:0010008">
    <property type="term" value="C:endosome membrane"/>
    <property type="evidence" value="ECO:0007669"/>
    <property type="project" value="UniProtKB-SubCell"/>
</dbReference>
<evidence type="ECO:0000256" key="8">
    <source>
        <dbReference type="ARBA" id="ARBA00022989"/>
    </source>
</evidence>
<feature type="chain" id="PRO_5036435723" description="PA domain-containing protein" evidence="12">
    <location>
        <begin position="28"/>
        <end position="538"/>
    </location>
</feature>
<gene>
    <name evidence="14" type="ORF">KP509_13G078500</name>
</gene>
<dbReference type="Pfam" id="PF04258">
    <property type="entry name" value="Peptidase_A22B"/>
    <property type="match status" value="1"/>
</dbReference>
<dbReference type="PANTHER" id="PTHR12174:SF90">
    <property type="entry name" value="SIGNAL PEPTIDE PEPTIDASE-LIKE 3"/>
    <property type="match status" value="1"/>
</dbReference>
<proteinExistence type="inferred from homology"/>
<dbReference type="InterPro" id="IPR046450">
    <property type="entry name" value="PA_dom_sf"/>
</dbReference>
<evidence type="ECO:0000256" key="6">
    <source>
        <dbReference type="ARBA" id="ARBA00022753"/>
    </source>
</evidence>
<keyword evidence="10" id="KW-0325">Glycoprotein</keyword>
<dbReference type="GO" id="GO:0098554">
    <property type="term" value="C:cytoplasmic side of endoplasmic reticulum membrane"/>
    <property type="evidence" value="ECO:0007669"/>
    <property type="project" value="TreeGrafter"/>
</dbReference>
<keyword evidence="8 11" id="KW-1133">Transmembrane helix</keyword>
<accession>A0A8T2TKD8</accession>
<evidence type="ECO:0000256" key="3">
    <source>
        <dbReference type="ARBA" id="ARBA00006859"/>
    </source>
</evidence>
<evidence type="ECO:0000256" key="10">
    <source>
        <dbReference type="ARBA" id="ARBA00023180"/>
    </source>
</evidence>
<dbReference type="InterPro" id="IPR007369">
    <property type="entry name" value="Peptidase_A22B_SPP"/>
</dbReference>
<reference evidence="14" key="1">
    <citation type="submission" date="2021-08" db="EMBL/GenBank/DDBJ databases">
        <title>WGS assembly of Ceratopteris richardii.</title>
        <authorList>
            <person name="Marchant D.B."/>
            <person name="Chen G."/>
            <person name="Jenkins J."/>
            <person name="Shu S."/>
            <person name="Leebens-Mack J."/>
            <person name="Grimwood J."/>
            <person name="Schmutz J."/>
            <person name="Soltis P."/>
            <person name="Soltis D."/>
            <person name="Chen Z.-H."/>
        </authorList>
    </citation>
    <scope>NUCLEOTIDE SEQUENCE</scope>
    <source>
        <strain evidence="14">Whitten #5841</strain>
        <tissue evidence="14">Leaf</tissue>
    </source>
</reference>
<feature type="transmembrane region" description="Helical" evidence="11">
    <location>
        <begin position="280"/>
        <end position="303"/>
    </location>
</feature>
<feature type="transmembrane region" description="Helical" evidence="11">
    <location>
        <begin position="250"/>
        <end position="274"/>
    </location>
</feature>
<dbReference type="Pfam" id="PF02225">
    <property type="entry name" value="PA"/>
    <property type="match status" value="1"/>
</dbReference>
<dbReference type="GO" id="GO:0098553">
    <property type="term" value="C:lumenal side of endoplasmic reticulum membrane"/>
    <property type="evidence" value="ECO:0007669"/>
    <property type="project" value="TreeGrafter"/>
</dbReference>
<evidence type="ECO:0000256" key="11">
    <source>
        <dbReference type="SAM" id="Phobius"/>
    </source>
</evidence>
<comment type="subcellular location">
    <subcellularLocation>
        <location evidence="2">Endosome membrane</location>
        <topology evidence="2">Multi-pass membrane protein</topology>
    </subcellularLocation>
</comment>
<dbReference type="OrthoDB" id="29661at2759"/>
<dbReference type="GO" id="GO:0005765">
    <property type="term" value="C:lysosomal membrane"/>
    <property type="evidence" value="ECO:0007669"/>
    <property type="project" value="TreeGrafter"/>
</dbReference>
<evidence type="ECO:0000256" key="12">
    <source>
        <dbReference type="SAM" id="SignalP"/>
    </source>
</evidence>
<comment type="caution">
    <text evidence="14">The sequence shown here is derived from an EMBL/GenBank/DDBJ whole genome shotgun (WGS) entry which is preliminary data.</text>
</comment>
<evidence type="ECO:0000256" key="9">
    <source>
        <dbReference type="ARBA" id="ARBA00023136"/>
    </source>
</evidence>
<name>A0A8T2TKD8_CERRI</name>
<feature type="domain" description="PA" evidence="13">
    <location>
        <begin position="87"/>
        <end position="170"/>
    </location>
</feature>
<feature type="transmembrane region" description="Helical" evidence="11">
    <location>
        <begin position="495"/>
        <end position="512"/>
    </location>
</feature>
<evidence type="ECO:0000256" key="5">
    <source>
        <dbReference type="ARBA" id="ARBA00022729"/>
    </source>
</evidence>
<feature type="signal peptide" evidence="12">
    <location>
        <begin position="1"/>
        <end position="27"/>
    </location>
</feature>
<organism evidence="14 15">
    <name type="scientific">Ceratopteris richardii</name>
    <name type="common">Triangle waterfern</name>
    <dbReference type="NCBI Taxonomy" id="49495"/>
    <lineage>
        <taxon>Eukaryota</taxon>
        <taxon>Viridiplantae</taxon>
        <taxon>Streptophyta</taxon>
        <taxon>Embryophyta</taxon>
        <taxon>Tracheophyta</taxon>
        <taxon>Polypodiopsida</taxon>
        <taxon>Polypodiidae</taxon>
        <taxon>Polypodiales</taxon>
        <taxon>Pteridineae</taxon>
        <taxon>Pteridaceae</taxon>
        <taxon>Parkerioideae</taxon>
        <taxon>Ceratopteris</taxon>
    </lineage>
</organism>
<dbReference type="EMBL" id="CM035418">
    <property type="protein sequence ID" value="KAH7421854.1"/>
    <property type="molecule type" value="Genomic_DNA"/>
</dbReference>
<dbReference type="PANTHER" id="PTHR12174">
    <property type="entry name" value="SIGNAL PEPTIDE PEPTIDASE"/>
    <property type="match status" value="1"/>
</dbReference>
<comment type="function">
    <text evidence="1">Intramembrane-cleaving aspartic protease (I-CLiP) that cleaves type II membrane signal peptides in the hydrophobic plane of the membrane.</text>
</comment>
<protein>
    <recommendedName>
        <fullName evidence="13">PA domain-containing protein</fullName>
    </recommendedName>
</protein>
<dbReference type="AlphaFoldDB" id="A0A8T2TKD8"/>
<keyword evidence="15" id="KW-1185">Reference proteome</keyword>
<dbReference type="Gene3D" id="3.50.30.30">
    <property type="match status" value="1"/>
</dbReference>
<evidence type="ECO:0000256" key="2">
    <source>
        <dbReference type="ARBA" id="ARBA00004337"/>
    </source>
</evidence>
<comment type="similarity">
    <text evidence="3">Belongs to the peptidase A22B family.</text>
</comment>
<dbReference type="FunFam" id="3.50.30.30:FF:000007">
    <property type="entry name" value="Signal peptide peptidase-like 3"/>
    <property type="match status" value="1"/>
</dbReference>
<evidence type="ECO:0000256" key="1">
    <source>
        <dbReference type="ARBA" id="ARBA00003012"/>
    </source>
</evidence>
<feature type="transmembrane region" description="Helical" evidence="11">
    <location>
        <begin position="435"/>
        <end position="454"/>
    </location>
</feature>
<sequence length="538" mass="59572">MAFHSQKGAITFAFFLLLSFLWQPGFCDETESDDDRAPKQPGCDNIFQLVKVRYSFDGQPLQEVVGLTARFGALVPSSQEDAIRAHLILTDPLDGCSNISDPLTGAIALAVRGNCTFTKKAREAQGAGASALLVINDEEDLYKMVCSEDGNYTDIKIPSVLLPKSAGRSLQSALVSGLDVEVSLLSPNRPVWDWSELFLWLMAVCTIGCSAYWSAETVKGQVNEHYKELDQKNTDFNMAMEVAADDQESVNISVMAAASFVVFASIFLLLLYFFLSEFTIWILVVIFCLAGIQGLQHCLVAILSRCFKGLGKKVVMVPHLGDLSIFALTVFPFCLGLAIWWALHRQAFYAWSIEDIFGIAFMITVLQTVQLQEIKVATVLLVCAFFYDIFWVFVSPLIFHESVMVVVARGDKSGEGLPMLLKVPRLSDPWGGESLIGFGDIILPGLLICYCLRYDYKHRKGLRAGYFLYSFIGYGIGLLITDISLVLMNGHGQPALLYLVPCTLGIVILLAVRRGELKDMWSAKKYEVLEKEDAISSV</sequence>
<dbReference type="GO" id="GO:0030660">
    <property type="term" value="C:Golgi-associated vesicle membrane"/>
    <property type="evidence" value="ECO:0007669"/>
    <property type="project" value="TreeGrafter"/>
</dbReference>
<dbReference type="EMBL" id="CM035418">
    <property type="protein sequence ID" value="KAH7421853.1"/>
    <property type="molecule type" value="Genomic_DNA"/>
</dbReference>
<feature type="transmembrane region" description="Helical" evidence="11">
    <location>
        <begin position="323"/>
        <end position="343"/>
    </location>
</feature>
<evidence type="ECO:0000313" key="14">
    <source>
        <dbReference type="EMBL" id="KAH7421854.1"/>
    </source>
</evidence>
<keyword evidence="6" id="KW-0967">Endosome</keyword>
<dbReference type="Proteomes" id="UP000825935">
    <property type="component" value="Chromosome 13"/>
</dbReference>
<feature type="transmembrane region" description="Helical" evidence="11">
    <location>
        <begin position="466"/>
        <end position="489"/>
    </location>
</feature>
<feature type="transmembrane region" description="Helical" evidence="11">
    <location>
        <begin position="376"/>
        <end position="399"/>
    </location>
</feature>
<dbReference type="SMART" id="SM00730">
    <property type="entry name" value="PSN"/>
    <property type="match status" value="1"/>
</dbReference>
<dbReference type="SUPFAM" id="SSF52025">
    <property type="entry name" value="PA domain"/>
    <property type="match status" value="1"/>
</dbReference>
<keyword evidence="9 11" id="KW-0472">Membrane</keyword>
<feature type="transmembrane region" description="Helical" evidence="11">
    <location>
        <begin position="349"/>
        <end position="369"/>
    </location>
</feature>
<dbReference type="OMA" id="HDLWNYG"/>
<dbReference type="GO" id="GO:0042500">
    <property type="term" value="F:aspartic endopeptidase activity, intramembrane cleaving"/>
    <property type="evidence" value="ECO:0007669"/>
    <property type="project" value="InterPro"/>
</dbReference>
<evidence type="ECO:0000259" key="13">
    <source>
        <dbReference type="Pfam" id="PF02225"/>
    </source>
</evidence>
<keyword evidence="5 12" id="KW-0732">Signal</keyword>
<evidence type="ECO:0000256" key="4">
    <source>
        <dbReference type="ARBA" id="ARBA00022692"/>
    </source>
</evidence>
<dbReference type="GO" id="GO:0033619">
    <property type="term" value="P:membrane protein proteolysis"/>
    <property type="evidence" value="ECO:0007669"/>
    <property type="project" value="TreeGrafter"/>
</dbReference>
<keyword evidence="7" id="KW-0378">Hydrolase</keyword>
<dbReference type="InterPro" id="IPR003137">
    <property type="entry name" value="PA_domain"/>
</dbReference>